<dbReference type="AlphaFoldDB" id="A0A3B0Y0S3"/>
<organism evidence="1">
    <name type="scientific">hydrothermal vent metagenome</name>
    <dbReference type="NCBI Taxonomy" id="652676"/>
    <lineage>
        <taxon>unclassified sequences</taxon>
        <taxon>metagenomes</taxon>
        <taxon>ecological metagenomes</taxon>
    </lineage>
</organism>
<sequence>MNNFTDRQLRLKRYARLLLGLFILSAMNMGVQIPAHAAMLQVMDGAYLAQPQGMTQMDAQSCECPPVLCISVVSLGDQVIDSLHEVSFAHLTGFRSAYTTTINNNHHQHVSSQLSFRDRLYRQSNPPPLSITRILHI</sequence>
<gene>
    <name evidence="1" type="ORF">MNBD_GAMMA10-3152</name>
</gene>
<proteinExistence type="predicted"/>
<reference evidence="1" key="1">
    <citation type="submission" date="2018-06" db="EMBL/GenBank/DDBJ databases">
        <authorList>
            <person name="Zhirakovskaya E."/>
        </authorList>
    </citation>
    <scope>NUCLEOTIDE SEQUENCE</scope>
</reference>
<name>A0A3B0Y0S3_9ZZZZ</name>
<accession>A0A3B0Y0S3</accession>
<protein>
    <submittedName>
        <fullName evidence="1">Uncharacterized protein</fullName>
    </submittedName>
</protein>
<dbReference type="EMBL" id="UOFJ01000531">
    <property type="protein sequence ID" value="VAW70570.1"/>
    <property type="molecule type" value="Genomic_DNA"/>
</dbReference>
<evidence type="ECO:0000313" key="1">
    <source>
        <dbReference type="EMBL" id="VAW70570.1"/>
    </source>
</evidence>